<dbReference type="Proteomes" id="UP000565441">
    <property type="component" value="Unassembled WGS sequence"/>
</dbReference>
<dbReference type="InterPro" id="IPR011320">
    <property type="entry name" value="RNase_H1_N"/>
</dbReference>
<feature type="domain" description="Ribonuclease H1 N-terminal" evidence="2">
    <location>
        <begin position="7"/>
        <end position="48"/>
    </location>
</feature>
<evidence type="ECO:0000256" key="1">
    <source>
        <dbReference type="SAM" id="MobiDB-lite"/>
    </source>
</evidence>
<feature type="compositionally biased region" description="Polar residues" evidence="1">
    <location>
        <begin position="162"/>
        <end position="173"/>
    </location>
</feature>
<evidence type="ECO:0000313" key="3">
    <source>
        <dbReference type="EMBL" id="KAF5385970.1"/>
    </source>
</evidence>
<organism evidence="3 4">
    <name type="scientific">Tricholomella constricta</name>
    <dbReference type="NCBI Taxonomy" id="117010"/>
    <lineage>
        <taxon>Eukaryota</taxon>
        <taxon>Fungi</taxon>
        <taxon>Dikarya</taxon>
        <taxon>Basidiomycota</taxon>
        <taxon>Agaricomycotina</taxon>
        <taxon>Agaricomycetes</taxon>
        <taxon>Agaricomycetidae</taxon>
        <taxon>Agaricales</taxon>
        <taxon>Tricholomatineae</taxon>
        <taxon>Lyophyllaceae</taxon>
        <taxon>Tricholomella</taxon>
    </lineage>
</organism>
<dbReference type="AlphaFoldDB" id="A0A8H5M966"/>
<gene>
    <name evidence="3" type="ORF">D9615_002247</name>
</gene>
<evidence type="ECO:0000313" key="4">
    <source>
        <dbReference type="Proteomes" id="UP000565441"/>
    </source>
</evidence>
<dbReference type="Gene3D" id="3.40.970.10">
    <property type="entry name" value="Ribonuclease H1, N-terminal domain"/>
    <property type="match status" value="1"/>
</dbReference>
<protein>
    <recommendedName>
        <fullName evidence="2">Ribonuclease H1 N-terminal domain-containing protein</fullName>
    </recommendedName>
</protein>
<reference evidence="3 4" key="1">
    <citation type="journal article" date="2020" name="ISME J.">
        <title>Uncovering the hidden diversity of litter-decomposition mechanisms in mushroom-forming fungi.</title>
        <authorList>
            <person name="Floudas D."/>
            <person name="Bentzer J."/>
            <person name="Ahren D."/>
            <person name="Johansson T."/>
            <person name="Persson P."/>
            <person name="Tunlid A."/>
        </authorList>
    </citation>
    <scope>NUCLEOTIDE SEQUENCE [LARGE SCALE GENOMIC DNA]</scope>
    <source>
        <strain evidence="3 4">CBS 661.87</strain>
    </source>
</reference>
<feature type="region of interest" description="Disordered" evidence="1">
    <location>
        <begin position="56"/>
        <end position="175"/>
    </location>
</feature>
<evidence type="ECO:0000259" key="2">
    <source>
        <dbReference type="Pfam" id="PF01693"/>
    </source>
</evidence>
<keyword evidence="4" id="KW-1185">Reference proteome</keyword>
<accession>A0A8H5M966</accession>
<proteinExistence type="predicted"/>
<sequence>MGKKSKKWYVVIIGTDVGVFETWSEASSHTSGIPGALHESFNNEEEARRIFIQERDKGNTKVVSGRSPQASVRVSNPSPTLNSPMQAKTWAVPSESGRSSPRPMDMSPTDGRAPPPTPVHSNVTYIRGPSSSPNFSPRSFRPTTPRAVVRTPPDIVPYPSGSDETPASPTPSFRGSIKLKTKQSIRHESHHSFSTPISPKTELQGAKLQFYPHAVVQTPSYVGSFQSSDVSSAPEDTLSQYPSFRYTPEEAPPPVPMRPWSAEISPLVNLSKQSQCRHTCPNCGPMVPACVGYLQTPLDSKATSTTMLLDDPRSPMLKAGHFKFVVQLILKSTQANNINIRSALMHSDGRRLF</sequence>
<feature type="compositionally biased region" description="Polar residues" evidence="1">
    <location>
        <begin position="66"/>
        <end position="86"/>
    </location>
</feature>
<dbReference type="InterPro" id="IPR009027">
    <property type="entry name" value="Ribosomal_bL9/RNase_H1_N"/>
</dbReference>
<dbReference type="Pfam" id="PF01693">
    <property type="entry name" value="Cauli_VI"/>
    <property type="match status" value="1"/>
</dbReference>
<comment type="caution">
    <text evidence="3">The sequence shown here is derived from an EMBL/GenBank/DDBJ whole genome shotgun (WGS) entry which is preliminary data.</text>
</comment>
<dbReference type="InterPro" id="IPR037056">
    <property type="entry name" value="RNase_H1_N_sf"/>
</dbReference>
<dbReference type="EMBL" id="JAACJP010000003">
    <property type="protein sequence ID" value="KAF5385970.1"/>
    <property type="molecule type" value="Genomic_DNA"/>
</dbReference>
<feature type="compositionally biased region" description="Low complexity" evidence="1">
    <location>
        <begin position="129"/>
        <end position="153"/>
    </location>
</feature>
<name>A0A8H5M966_9AGAR</name>
<dbReference type="OrthoDB" id="3270804at2759"/>
<dbReference type="SUPFAM" id="SSF55658">
    <property type="entry name" value="L9 N-domain-like"/>
    <property type="match status" value="1"/>
</dbReference>